<dbReference type="Pfam" id="PF00589">
    <property type="entry name" value="Phage_integrase"/>
    <property type="match status" value="1"/>
</dbReference>
<dbReference type="PROSITE" id="PS51898">
    <property type="entry name" value="TYR_RECOMBINASE"/>
    <property type="match status" value="1"/>
</dbReference>
<evidence type="ECO:0000313" key="4">
    <source>
        <dbReference type="Proteomes" id="UP000245845"/>
    </source>
</evidence>
<dbReference type="GO" id="GO:0003677">
    <property type="term" value="F:DNA binding"/>
    <property type="evidence" value="ECO:0007669"/>
    <property type="project" value="InterPro"/>
</dbReference>
<dbReference type="EMBL" id="QGDL01000001">
    <property type="protein sequence ID" value="PWJ31803.1"/>
    <property type="molecule type" value="Genomic_DNA"/>
</dbReference>
<keyword evidence="1" id="KW-0233">DNA recombination</keyword>
<gene>
    <name evidence="3" type="ORF">A8806_10190</name>
</gene>
<dbReference type="Gene3D" id="1.10.443.10">
    <property type="entry name" value="Intergrase catalytic core"/>
    <property type="match status" value="1"/>
</dbReference>
<proteinExistence type="predicted"/>
<feature type="domain" description="Tyr recombinase" evidence="2">
    <location>
        <begin position="117"/>
        <end position="287"/>
    </location>
</feature>
<name>A0A2Y9BBH7_9FIRM</name>
<dbReference type="InterPro" id="IPR013762">
    <property type="entry name" value="Integrase-like_cat_sf"/>
</dbReference>
<evidence type="ECO:0000313" key="3">
    <source>
        <dbReference type="EMBL" id="PWJ31803.1"/>
    </source>
</evidence>
<dbReference type="InterPro" id="IPR011010">
    <property type="entry name" value="DNA_brk_join_enz"/>
</dbReference>
<dbReference type="GO" id="GO:0015074">
    <property type="term" value="P:DNA integration"/>
    <property type="evidence" value="ECO:0007669"/>
    <property type="project" value="InterPro"/>
</dbReference>
<evidence type="ECO:0000259" key="2">
    <source>
        <dbReference type="PROSITE" id="PS51898"/>
    </source>
</evidence>
<dbReference type="AlphaFoldDB" id="A0A2Y9BBH7"/>
<evidence type="ECO:0000256" key="1">
    <source>
        <dbReference type="ARBA" id="ARBA00023172"/>
    </source>
</evidence>
<keyword evidence="4" id="KW-1185">Reference proteome</keyword>
<organism evidence="3 4">
    <name type="scientific">Faecalicatena orotica</name>
    <dbReference type="NCBI Taxonomy" id="1544"/>
    <lineage>
        <taxon>Bacteria</taxon>
        <taxon>Bacillati</taxon>
        <taxon>Bacillota</taxon>
        <taxon>Clostridia</taxon>
        <taxon>Lachnospirales</taxon>
        <taxon>Lachnospiraceae</taxon>
        <taxon>Faecalicatena</taxon>
    </lineage>
</organism>
<protein>
    <submittedName>
        <fullName evidence="3">Phage integrase family protein</fullName>
    </submittedName>
</protein>
<sequence>MKKHDTEVVKLEIWDEFVKHFRNERTAAAYLTEIAEFERISKKSFFASGAKEAERYYKWLKNREECGEISGSTLGKKFWELHSFASFAEKWSGMYGVQPGFEDCFFPWLREAGHQEKLVHIIPVEDMDALYRAAQEDKMAYTIITIIHRVGLSSREISELRPGDFASYDNGVFAHIRSREELCFIPADVVQILNQFLEEREDFEFLFYNRKGDPLNKMFISRMLKKYTGLAGIPSYSAEKIRTTCGVTMSAYGATARQVARQMGITGTQIRKYQNRQYKDNLRVRANELVKIRIEPPV</sequence>
<accession>A0A2Y9BBH7</accession>
<reference evidence="3 4" key="1">
    <citation type="submission" date="2018-05" db="EMBL/GenBank/DDBJ databases">
        <title>The Hungate 1000. A catalogue of reference genomes from the rumen microbiome.</title>
        <authorList>
            <person name="Kelly W."/>
        </authorList>
    </citation>
    <scope>NUCLEOTIDE SEQUENCE [LARGE SCALE GENOMIC DNA]</scope>
    <source>
        <strain evidence="3 4">NLAE-zl-C242</strain>
    </source>
</reference>
<comment type="caution">
    <text evidence="3">The sequence shown here is derived from an EMBL/GenBank/DDBJ whole genome shotgun (WGS) entry which is preliminary data.</text>
</comment>
<dbReference type="OrthoDB" id="1981996at2"/>
<dbReference type="InterPro" id="IPR002104">
    <property type="entry name" value="Integrase_catalytic"/>
</dbReference>
<dbReference type="SUPFAM" id="SSF56349">
    <property type="entry name" value="DNA breaking-rejoining enzymes"/>
    <property type="match status" value="1"/>
</dbReference>
<dbReference type="RefSeq" id="WP_109729200.1">
    <property type="nucleotide sequence ID" value="NZ_BAAACK010000007.1"/>
</dbReference>
<dbReference type="GO" id="GO:0006310">
    <property type="term" value="P:DNA recombination"/>
    <property type="evidence" value="ECO:0007669"/>
    <property type="project" value="UniProtKB-KW"/>
</dbReference>
<dbReference type="Proteomes" id="UP000245845">
    <property type="component" value="Unassembled WGS sequence"/>
</dbReference>